<evidence type="ECO:0000256" key="6">
    <source>
        <dbReference type="ARBA" id="ARBA00023295"/>
    </source>
</evidence>
<proteinExistence type="inferred from homology"/>
<dbReference type="Pfam" id="PF02837">
    <property type="entry name" value="Glyco_hydro_2_N"/>
    <property type="match status" value="1"/>
</dbReference>
<sequence>MNIGVNDLANPGFFAHNRLPAHSDHLWYANAAEIASGRSSFQVSLDGVWKFSYAKSPSAAFEGFQSPDWDVAEWDDIPVPSHIQLHGYDVPQYVNVQYPWDGHEQINPGQVPTAYNPTGSYVRSFALPEALPAGERLILRLEGVESAVVVWVNGTYIGYAEGSFTPSEFDITGQVHAGVNRLALRVYKWCSGSWLEDQDFYRFSGIFRSVYLRRVPTTHVADLRVGVDVSDDLANAVVTLRTRLEGSGSVRAVLGGVGELTADGDGLLRIAVDEPRLWSSEDPYLYDLTIEVAGPGGEVMEVIPQRVGIRRFGIEDGVLKINGRRLVFKGVNRHEFGEQGRVVTRERTELDLISLKRANVNAIRTSHYPNNSFFYELADEYGFYVIDEVNLESHGVWDAILRDDASKSAVVPGDKPEWRDVVIDRASDMYERDKNHPSIVMWSCGNESYGGENIAAMAAYFRAKDSRPVHYEGIYWDDRRPDTSDVVSRMYAPAAEIESLLAVRRDKPVILCEYAHAMGNSFGGADIYMDLAEREPLFQGGFIWDFADQAIRLTAPGGAEYWGYGGDNGESPHDGDFCGNGIYYADHSESPKIQEVRHLFQGLRADVDRDSFTVKNRLLFTSSAAYECVVTLEREGVEVASATTATDVAPGDSATYPLPLTLPDGVAGTGGEYVVTISFRLRERTAWAEAGRTVAWDQGVFMVAPVEVRPVFAVAGSPSLRPVLVRGRHNIGVRGESFEVLFSGLAGALTSYRYGKTQAGGRELLRAPITPCFWHAPTANERGYGGPYEEGGWHLASRYLRPADNSEWPAAVVEETGTTVTVSFVYALVGMPGSTCEMRYRVFGDGTVEVTEVLERGSSTPSLPELSALIQLPGAMNRLTFYGEGPEETYVDRRGGGRLGVYSSTVAEQMAGYLTPQECGSHTGVRWARITDRRGRGILVSAPADGAIELSALPWTPFEIEDAAHDFELPLTDRTTVRPALMRRGVAGDDSWGARPKPQHMLPDGRLEHRFSFRGVL</sequence>
<dbReference type="SUPFAM" id="SSF49303">
    <property type="entry name" value="beta-Galactosidase/glucuronidase domain"/>
    <property type="match status" value="2"/>
</dbReference>
<evidence type="ECO:0000256" key="3">
    <source>
        <dbReference type="ARBA" id="ARBA00012756"/>
    </source>
</evidence>
<dbReference type="InterPro" id="IPR014718">
    <property type="entry name" value="GH-type_carb-bd"/>
</dbReference>
<dbReference type="Pfam" id="PF02929">
    <property type="entry name" value="Bgal_small_N"/>
    <property type="match status" value="1"/>
</dbReference>
<reference evidence="10 11" key="1">
    <citation type="submission" date="2017-10" db="EMBL/GenBank/DDBJ databases">
        <title>Draft genome sequence of cellulolytic Actinomyces sp CtC72 isolated from cattle rumen fluid.</title>
        <authorList>
            <person name="Joshi A.J."/>
            <person name="Vasudevan G."/>
            <person name="Lanjekar V.B."/>
            <person name="Hivarkar S."/>
            <person name="Engineer A."/>
            <person name="Pore S.D."/>
            <person name="Dhakephalkar P.K."/>
            <person name="Dagar S."/>
        </authorList>
    </citation>
    <scope>NUCLEOTIDE SEQUENCE [LARGE SCALE GENOMIC DNA]</scope>
    <source>
        <strain evidence="11">CtC72</strain>
    </source>
</reference>
<dbReference type="Gene3D" id="2.60.120.260">
    <property type="entry name" value="Galactose-binding domain-like"/>
    <property type="match status" value="1"/>
</dbReference>
<evidence type="ECO:0000256" key="1">
    <source>
        <dbReference type="ARBA" id="ARBA00001412"/>
    </source>
</evidence>
<dbReference type="PRINTS" id="PR00132">
    <property type="entry name" value="GLHYDRLASE2"/>
</dbReference>
<dbReference type="InterPro" id="IPR017853">
    <property type="entry name" value="GH"/>
</dbReference>
<keyword evidence="6 8" id="KW-0326">Glycosidase</keyword>
<dbReference type="InterPro" id="IPR006102">
    <property type="entry name" value="Ig-like_GH2"/>
</dbReference>
<dbReference type="InterPro" id="IPR004199">
    <property type="entry name" value="B-gal_small/dom_5"/>
</dbReference>
<dbReference type="InterPro" id="IPR032312">
    <property type="entry name" value="LacZ_4"/>
</dbReference>
<keyword evidence="11" id="KW-1185">Reference proteome</keyword>
<dbReference type="Pfam" id="PF00703">
    <property type="entry name" value="Glyco_hydro_2"/>
    <property type="match status" value="1"/>
</dbReference>
<name>A0ABX4MEX5_9ACTO</name>
<dbReference type="EMBL" id="MTPX02000041">
    <property type="protein sequence ID" value="PHP52659.1"/>
    <property type="molecule type" value="Genomic_DNA"/>
</dbReference>
<dbReference type="Pfam" id="PF16353">
    <property type="entry name" value="LacZ_4"/>
    <property type="match status" value="1"/>
</dbReference>
<dbReference type="InterPro" id="IPR006104">
    <property type="entry name" value="Glyco_hydro_2_N"/>
</dbReference>
<comment type="catalytic activity">
    <reaction evidence="1 8">
        <text>Hydrolysis of terminal non-reducing beta-D-galactose residues in beta-D-galactosides.</text>
        <dbReference type="EC" id="3.2.1.23"/>
    </reaction>
</comment>
<dbReference type="InterPro" id="IPR023232">
    <property type="entry name" value="Glyco_hydro_2_AS"/>
</dbReference>
<evidence type="ECO:0000259" key="9">
    <source>
        <dbReference type="SMART" id="SM01038"/>
    </source>
</evidence>
<dbReference type="SUPFAM" id="SSF51445">
    <property type="entry name" value="(Trans)glycosidases"/>
    <property type="match status" value="1"/>
</dbReference>
<dbReference type="Pfam" id="PF02836">
    <property type="entry name" value="Glyco_hydro_2_C"/>
    <property type="match status" value="1"/>
</dbReference>
<evidence type="ECO:0000256" key="4">
    <source>
        <dbReference type="ARBA" id="ARBA00013303"/>
    </source>
</evidence>
<evidence type="ECO:0000256" key="5">
    <source>
        <dbReference type="ARBA" id="ARBA00022801"/>
    </source>
</evidence>
<dbReference type="InterPro" id="IPR006103">
    <property type="entry name" value="Glyco_hydro_2_cat"/>
</dbReference>
<evidence type="ECO:0000313" key="11">
    <source>
        <dbReference type="Proteomes" id="UP000194577"/>
    </source>
</evidence>
<dbReference type="InterPro" id="IPR050347">
    <property type="entry name" value="Bact_Beta-galactosidase"/>
</dbReference>
<dbReference type="InterPro" id="IPR006101">
    <property type="entry name" value="Glyco_hydro_2"/>
</dbReference>
<dbReference type="Proteomes" id="UP000194577">
    <property type="component" value="Unassembled WGS sequence"/>
</dbReference>
<keyword evidence="5 8" id="KW-0378">Hydrolase</keyword>
<feature type="domain" description="Beta galactosidase small chain/" evidence="9">
    <location>
        <begin position="732"/>
        <end position="1014"/>
    </location>
</feature>
<evidence type="ECO:0000256" key="8">
    <source>
        <dbReference type="RuleBase" id="RU361154"/>
    </source>
</evidence>
<dbReference type="PANTHER" id="PTHR46323:SF2">
    <property type="entry name" value="BETA-GALACTOSIDASE"/>
    <property type="match status" value="1"/>
</dbReference>
<evidence type="ECO:0000313" key="10">
    <source>
        <dbReference type="EMBL" id="PHP52659.1"/>
    </source>
</evidence>
<dbReference type="Gene3D" id="3.20.20.80">
    <property type="entry name" value="Glycosidases"/>
    <property type="match status" value="1"/>
</dbReference>
<evidence type="ECO:0000256" key="7">
    <source>
        <dbReference type="ARBA" id="ARBA00032230"/>
    </source>
</evidence>
<dbReference type="InterPro" id="IPR013783">
    <property type="entry name" value="Ig-like_fold"/>
</dbReference>
<dbReference type="EC" id="3.2.1.23" evidence="3 8"/>
<dbReference type="PROSITE" id="PS00719">
    <property type="entry name" value="GLYCOSYL_HYDROL_F2_1"/>
    <property type="match status" value="1"/>
</dbReference>
<dbReference type="SUPFAM" id="SSF49785">
    <property type="entry name" value="Galactose-binding domain-like"/>
    <property type="match status" value="1"/>
</dbReference>
<protein>
    <recommendedName>
        <fullName evidence="4 8">Beta-galactosidase</fullName>
        <ecNumber evidence="3 8">3.2.1.23</ecNumber>
    </recommendedName>
    <alternativeName>
        <fullName evidence="7 8">Lactase</fullName>
    </alternativeName>
</protein>
<dbReference type="InterPro" id="IPR036156">
    <property type="entry name" value="Beta-gal/glucu_dom_sf"/>
</dbReference>
<gene>
    <name evidence="10" type="ORF">BW737_007195</name>
</gene>
<dbReference type="PANTHER" id="PTHR46323">
    <property type="entry name" value="BETA-GALACTOSIDASE"/>
    <property type="match status" value="1"/>
</dbReference>
<accession>A0ABX4MEX5</accession>
<dbReference type="SMART" id="SM01038">
    <property type="entry name" value="Bgal_small_N"/>
    <property type="match status" value="1"/>
</dbReference>
<dbReference type="InterPro" id="IPR023230">
    <property type="entry name" value="Glyco_hydro_2_CS"/>
</dbReference>
<dbReference type="RefSeq" id="WP_086614124.1">
    <property type="nucleotide sequence ID" value="NZ_MTPX02000041.1"/>
</dbReference>
<dbReference type="InterPro" id="IPR011013">
    <property type="entry name" value="Gal_mutarotase_sf_dom"/>
</dbReference>
<dbReference type="PROSITE" id="PS00608">
    <property type="entry name" value="GLYCOSYL_HYDROL_F2_2"/>
    <property type="match status" value="1"/>
</dbReference>
<dbReference type="SUPFAM" id="SSF74650">
    <property type="entry name" value="Galactose mutarotase-like"/>
    <property type="match status" value="1"/>
</dbReference>
<comment type="caution">
    <text evidence="10">The sequence shown here is derived from an EMBL/GenBank/DDBJ whole genome shotgun (WGS) entry which is preliminary data.</text>
</comment>
<dbReference type="Gene3D" id="2.60.40.10">
    <property type="entry name" value="Immunoglobulins"/>
    <property type="match status" value="2"/>
</dbReference>
<dbReference type="InterPro" id="IPR008979">
    <property type="entry name" value="Galactose-bd-like_sf"/>
</dbReference>
<evidence type="ECO:0000256" key="2">
    <source>
        <dbReference type="ARBA" id="ARBA00007401"/>
    </source>
</evidence>
<comment type="similarity">
    <text evidence="2 8">Belongs to the glycosyl hydrolase 2 family.</text>
</comment>
<organism evidence="10 11">
    <name type="scientific">Actinomyces ruminis</name>
    <dbReference type="NCBI Taxonomy" id="1937003"/>
    <lineage>
        <taxon>Bacteria</taxon>
        <taxon>Bacillati</taxon>
        <taxon>Actinomycetota</taxon>
        <taxon>Actinomycetes</taxon>
        <taxon>Actinomycetales</taxon>
        <taxon>Actinomycetaceae</taxon>
        <taxon>Actinomyces</taxon>
    </lineage>
</organism>
<dbReference type="Gene3D" id="2.70.98.10">
    <property type="match status" value="1"/>
</dbReference>